<dbReference type="KEGG" id="ngr:NAEGRDRAFT_82084"/>
<evidence type="ECO:0000259" key="1">
    <source>
        <dbReference type="PROSITE" id="PS50132"/>
    </source>
</evidence>
<feature type="domain" description="RGS" evidence="1">
    <location>
        <begin position="13"/>
        <end position="203"/>
    </location>
</feature>
<gene>
    <name evidence="2" type="ORF">NAEGRDRAFT_82084</name>
</gene>
<dbReference type="InterPro" id="IPR023393">
    <property type="entry name" value="START-like_dom_sf"/>
</dbReference>
<name>D2W1Z8_NAEGR</name>
<sequence>MSQHFDPTNYCIDYDAVLDNKEARRIFHEFLIENRDEEPLVFLDHYNEYCHNYEHVLKEVFGGWSDYQIISLKQSSNSSKQHNHLFRVEVIGRAESIINTFLEHYSERELNIGTSQTIVLNYWKDVKEDLIDVFLDSTVPGKTRLSCTSSDYYNLVTEQIESEIMRRLHPEALFSKVLSSVHLDLKMDQFPRFVRSEKLLNFLKLKGETFTRSIGYDISAAYYADMRFKPKDLKDQIITDKHIYFGFTLAEDTPDWKLIYGRKDLCCYSSNTTYFFGESKGMKLLKAIMYLPFSLEDFIIMISNTDNHTSFDPQTKDGFKLQSYRPPSGLNNYSEGSKSTYATQCLSISVDLSLPLIKKRQLCAVATTIQESDLLLHVLHTADFPEEEMPISPRVKKAASLSYYLFNRIADNLTRVVHVTYSSFDLPFQTDLLYKIFWKKRSKALFKGFNKTLNTTTKNRTLHATNHERIQVQDNHKHIQAMLDNKKAFPNRSWYSEWTELKH</sequence>
<dbReference type="PROSITE" id="PS50132">
    <property type="entry name" value="RGS"/>
    <property type="match status" value="1"/>
</dbReference>
<dbReference type="RefSeq" id="XP_002669644.1">
    <property type="nucleotide sequence ID" value="XM_002669598.1"/>
</dbReference>
<dbReference type="InterPro" id="IPR036305">
    <property type="entry name" value="RGS_sf"/>
</dbReference>
<dbReference type="SMART" id="SM00315">
    <property type="entry name" value="RGS"/>
    <property type="match status" value="1"/>
</dbReference>
<dbReference type="Gene3D" id="3.30.530.20">
    <property type="match status" value="1"/>
</dbReference>
<dbReference type="OrthoDB" id="196547at2759"/>
<dbReference type="Proteomes" id="UP000006671">
    <property type="component" value="Unassembled WGS sequence"/>
</dbReference>
<organism evidence="3">
    <name type="scientific">Naegleria gruberi</name>
    <name type="common">Amoeba</name>
    <dbReference type="NCBI Taxonomy" id="5762"/>
    <lineage>
        <taxon>Eukaryota</taxon>
        <taxon>Discoba</taxon>
        <taxon>Heterolobosea</taxon>
        <taxon>Tetramitia</taxon>
        <taxon>Eutetramitia</taxon>
        <taxon>Vahlkampfiidae</taxon>
        <taxon>Naegleria</taxon>
    </lineage>
</organism>
<dbReference type="VEuPathDB" id="AmoebaDB:NAEGRDRAFT_82084"/>
<dbReference type="AlphaFoldDB" id="D2W1Z8"/>
<dbReference type="InterPro" id="IPR044926">
    <property type="entry name" value="RGS_subdomain_2"/>
</dbReference>
<keyword evidence="3" id="KW-1185">Reference proteome</keyword>
<protein>
    <submittedName>
        <fullName evidence="2">Regulator of G protein</fullName>
    </submittedName>
</protein>
<accession>D2W1Z8</accession>
<reference evidence="2 3" key="1">
    <citation type="journal article" date="2010" name="Cell">
        <title>The genome of Naegleria gruberi illuminates early eukaryotic versatility.</title>
        <authorList>
            <person name="Fritz-Laylin L.K."/>
            <person name="Prochnik S.E."/>
            <person name="Ginger M.L."/>
            <person name="Dacks J.B."/>
            <person name="Carpenter M.L."/>
            <person name="Field M.C."/>
            <person name="Kuo A."/>
            <person name="Paredez A."/>
            <person name="Chapman J."/>
            <person name="Pham J."/>
            <person name="Shu S."/>
            <person name="Neupane R."/>
            <person name="Cipriano M."/>
            <person name="Mancuso J."/>
            <person name="Tu H."/>
            <person name="Salamov A."/>
            <person name="Lindquist E."/>
            <person name="Shapiro H."/>
            <person name="Lucas S."/>
            <person name="Grigoriev I.V."/>
            <person name="Cande W.Z."/>
            <person name="Fulton C."/>
            <person name="Rokhsar D.S."/>
            <person name="Dawson S.C."/>
        </authorList>
    </citation>
    <scope>NUCLEOTIDE SEQUENCE [LARGE SCALE GENOMIC DNA]</scope>
    <source>
        <strain evidence="2 3">NEG-M</strain>
    </source>
</reference>
<dbReference type="GeneID" id="8856138"/>
<dbReference type="SUPFAM" id="SSF55961">
    <property type="entry name" value="Bet v1-like"/>
    <property type="match status" value="1"/>
</dbReference>
<dbReference type="InParanoid" id="D2W1Z8"/>
<dbReference type="Gene3D" id="1.10.167.10">
    <property type="entry name" value="Regulator of G-protein Signalling 4, domain 2"/>
    <property type="match status" value="1"/>
</dbReference>
<proteinExistence type="predicted"/>
<dbReference type="InterPro" id="IPR016137">
    <property type="entry name" value="RGS"/>
</dbReference>
<dbReference type="SUPFAM" id="SSF48097">
    <property type="entry name" value="Regulator of G-protein signaling, RGS"/>
    <property type="match status" value="1"/>
</dbReference>
<dbReference type="EMBL" id="GG738924">
    <property type="protein sequence ID" value="EFC36900.1"/>
    <property type="molecule type" value="Genomic_DNA"/>
</dbReference>
<evidence type="ECO:0000313" key="2">
    <source>
        <dbReference type="EMBL" id="EFC36900.1"/>
    </source>
</evidence>
<evidence type="ECO:0000313" key="3">
    <source>
        <dbReference type="Proteomes" id="UP000006671"/>
    </source>
</evidence>